<dbReference type="PANTHER" id="PTHR45718:SF4">
    <property type="entry name" value="TRANSCRIPTIONAL ACTIVATOR CUBITUS INTERRUPTUS"/>
    <property type="match status" value="1"/>
</dbReference>
<sequence length="615" mass="69126">MQLTQDHSSSIISNNSTPTGLSIDYSTREMQSNSTTGNMFPNMSQDAINQAFLNQQLASQQQYTELLSGSNVLPQGLMLIDTPTLPSHELMTQSKVIIHDNNLENLINSGESTPSGGLSPQEHVVSSMMHLSSHGGFHTEGSNLIMTNNMMNPISNEQQFFENMLTSTNTQNAISNSQNMLGPDNLPLDPPRSVPSMPSNAHMPNVFANNNMMNFDMCLSQVPRKHSVRSNRPAHLRHGYSKSVSMFTPPNQSRPSGSQYCMSNLKPTPNPHFMQPMPSERIPPSFQKQMVENSQMLHAMRKKMGHRRQYSAPELKYSGYPRSPEKQLLRQTTEGQMLRQRGYMQMSPMNQVSPNDLHGLTPEQIEALTLHSQGDPEQKPLKILEYTADGYGVLRPNSNSIINPVQDFKYRGHTFPYKSGSVDDLPDKQKLKSLDNLTREELIKRLRNVENELAKTKHSPTKSPNLMADFTTSPCGETSSEQGDEPVIADSLSPTGADISITHAYEEKLAEEDEEDEELDDEDDIKGDKDDEKFEKPQIFDCLWNDCSKSFPALDVLISHIGQEHIGSGKASYKCEWQGCPRNQKPFTKRHKMYNHLRTHTGERPFQCPVAGTFN</sequence>
<keyword evidence="2" id="KW-0479">Metal-binding</keyword>
<feature type="compositionally biased region" description="Acidic residues" evidence="8">
    <location>
        <begin position="509"/>
        <end position="525"/>
    </location>
</feature>
<dbReference type="InterPro" id="IPR043359">
    <property type="entry name" value="GLI-like"/>
</dbReference>
<dbReference type="InterPro" id="IPR013087">
    <property type="entry name" value="Znf_C2H2_type"/>
</dbReference>
<gene>
    <name evidence="10" type="ORF">K7432_015685</name>
</gene>
<evidence type="ECO:0000256" key="2">
    <source>
        <dbReference type="ARBA" id="ARBA00022723"/>
    </source>
</evidence>
<dbReference type="InterPro" id="IPR048420">
    <property type="entry name" value="Zap1-like_Znf1"/>
</dbReference>
<keyword evidence="5" id="KW-0862">Zinc</keyword>
<keyword evidence="6" id="KW-0539">Nucleus</keyword>
<dbReference type="SUPFAM" id="SSF57667">
    <property type="entry name" value="beta-beta-alpha zinc fingers"/>
    <property type="match status" value="2"/>
</dbReference>
<evidence type="ECO:0000256" key="5">
    <source>
        <dbReference type="ARBA" id="ARBA00022833"/>
    </source>
</evidence>
<feature type="domain" description="C2H2-type" evidence="9">
    <location>
        <begin position="540"/>
        <end position="570"/>
    </location>
</feature>
<name>A0ABR2VNV2_9FUNG</name>
<reference evidence="10 11" key="1">
    <citation type="submission" date="2023-04" db="EMBL/GenBank/DDBJ databases">
        <title>Genome of Basidiobolus ranarum AG-B5.</title>
        <authorList>
            <person name="Stajich J.E."/>
            <person name="Carter-House D."/>
            <person name="Gryganskyi A."/>
        </authorList>
    </citation>
    <scope>NUCLEOTIDE SEQUENCE [LARGE SCALE GENOMIC DNA]</scope>
    <source>
        <strain evidence="10 11">AG-B5</strain>
    </source>
</reference>
<evidence type="ECO:0000259" key="9">
    <source>
        <dbReference type="PROSITE" id="PS50157"/>
    </source>
</evidence>
<dbReference type="PROSITE" id="PS50157">
    <property type="entry name" value="ZINC_FINGER_C2H2_2"/>
    <property type="match status" value="2"/>
</dbReference>
<dbReference type="PANTHER" id="PTHR45718">
    <property type="entry name" value="TRANSCRIPTIONAL ACTIVATOR CUBITUS INTERRUPTUS"/>
    <property type="match status" value="1"/>
</dbReference>
<keyword evidence="4 7" id="KW-0863">Zinc-finger</keyword>
<dbReference type="SMART" id="SM00355">
    <property type="entry name" value="ZnF_C2H2"/>
    <property type="match status" value="2"/>
</dbReference>
<comment type="caution">
    <text evidence="10">The sequence shown here is derived from an EMBL/GenBank/DDBJ whole genome shotgun (WGS) entry which is preliminary data.</text>
</comment>
<dbReference type="EMBL" id="JASJQH010009096">
    <property type="protein sequence ID" value="KAK9681287.1"/>
    <property type="molecule type" value="Genomic_DNA"/>
</dbReference>
<evidence type="ECO:0000256" key="8">
    <source>
        <dbReference type="SAM" id="MobiDB-lite"/>
    </source>
</evidence>
<evidence type="ECO:0000256" key="3">
    <source>
        <dbReference type="ARBA" id="ARBA00022737"/>
    </source>
</evidence>
<evidence type="ECO:0000256" key="7">
    <source>
        <dbReference type="PROSITE-ProRule" id="PRU00042"/>
    </source>
</evidence>
<dbReference type="Proteomes" id="UP001479436">
    <property type="component" value="Unassembled WGS sequence"/>
</dbReference>
<dbReference type="Gene3D" id="3.30.160.60">
    <property type="entry name" value="Classic Zinc Finger"/>
    <property type="match status" value="2"/>
</dbReference>
<evidence type="ECO:0000313" key="11">
    <source>
        <dbReference type="Proteomes" id="UP001479436"/>
    </source>
</evidence>
<accession>A0ABR2VNV2</accession>
<dbReference type="PROSITE" id="PS00028">
    <property type="entry name" value="ZINC_FINGER_C2H2_1"/>
    <property type="match status" value="1"/>
</dbReference>
<evidence type="ECO:0000256" key="4">
    <source>
        <dbReference type="ARBA" id="ARBA00022771"/>
    </source>
</evidence>
<dbReference type="Pfam" id="PF23561">
    <property type="entry name" value="zf-C2H2_15"/>
    <property type="match status" value="1"/>
</dbReference>
<comment type="subcellular location">
    <subcellularLocation>
        <location evidence="1">Nucleus</location>
    </subcellularLocation>
</comment>
<dbReference type="InterPro" id="IPR056436">
    <property type="entry name" value="Znf-C2H2_ZIC1-5/GLI1-3-like"/>
</dbReference>
<dbReference type="InterPro" id="IPR036236">
    <property type="entry name" value="Znf_C2H2_sf"/>
</dbReference>
<evidence type="ECO:0000313" key="10">
    <source>
        <dbReference type="EMBL" id="KAK9681287.1"/>
    </source>
</evidence>
<protein>
    <recommendedName>
        <fullName evidence="9">C2H2-type domain-containing protein</fullName>
    </recommendedName>
</protein>
<keyword evidence="11" id="KW-1185">Reference proteome</keyword>
<feature type="domain" description="C2H2-type" evidence="9">
    <location>
        <begin position="573"/>
        <end position="605"/>
    </location>
</feature>
<evidence type="ECO:0000256" key="6">
    <source>
        <dbReference type="ARBA" id="ARBA00023242"/>
    </source>
</evidence>
<feature type="region of interest" description="Disordered" evidence="8">
    <location>
        <begin position="509"/>
        <end position="531"/>
    </location>
</feature>
<organism evidence="10 11">
    <name type="scientific">Basidiobolus ranarum</name>
    <dbReference type="NCBI Taxonomy" id="34480"/>
    <lineage>
        <taxon>Eukaryota</taxon>
        <taxon>Fungi</taxon>
        <taxon>Fungi incertae sedis</taxon>
        <taxon>Zoopagomycota</taxon>
        <taxon>Entomophthoromycotina</taxon>
        <taxon>Basidiobolomycetes</taxon>
        <taxon>Basidiobolales</taxon>
        <taxon>Basidiobolaceae</taxon>
        <taxon>Basidiobolus</taxon>
    </lineage>
</organism>
<proteinExistence type="predicted"/>
<evidence type="ECO:0000256" key="1">
    <source>
        <dbReference type="ARBA" id="ARBA00004123"/>
    </source>
</evidence>
<feature type="region of interest" description="Disordered" evidence="8">
    <location>
        <begin position="1"/>
        <end position="23"/>
    </location>
</feature>
<dbReference type="Pfam" id="PF21816">
    <property type="entry name" value="Zap1_zf1"/>
    <property type="match status" value="1"/>
</dbReference>
<keyword evidence="3" id="KW-0677">Repeat</keyword>